<dbReference type="PANTHER" id="PTHR10796:SF88">
    <property type="entry name" value="SSD DOMAIN-CONTAINING PROTEIN"/>
    <property type="match status" value="1"/>
</dbReference>
<keyword evidence="3" id="KW-1185">Reference proteome</keyword>
<keyword evidence="1" id="KW-0812">Transmembrane</keyword>
<feature type="transmembrane region" description="Helical" evidence="1">
    <location>
        <begin position="31"/>
        <end position="52"/>
    </location>
</feature>
<evidence type="ECO:0008006" key="4">
    <source>
        <dbReference type="Google" id="ProtNLM"/>
    </source>
</evidence>
<accession>A0A8S9ZYP6</accession>
<sequence length="184" mass="20178">MPTDAWQSALATLFCMTAICAVFMGGEWRTVLLAGISIGSIILGTLGILAWMDVTMDPIMMAALVISIGFSIDIPAHVSYHFYSSGFELKNSNNNLLKQRLTITLLSVSIPALQAAISTSLCVLALLLVPLYMAQVFVKIMFTCIILCIIHSLIIIPALIVLTDEILIKLNLFYQKNKTKLIKN</sequence>
<feature type="transmembrane region" description="Helical" evidence="1">
    <location>
        <begin position="6"/>
        <end position="24"/>
    </location>
</feature>
<proteinExistence type="predicted"/>
<dbReference type="OrthoDB" id="5872257at2759"/>
<reference evidence="2" key="1">
    <citation type="journal article" date="2020" name="Ecol. Evol.">
        <title>Genome structure and content of the rice root-knot nematode (Meloidogyne graminicola).</title>
        <authorList>
            <person name="Phan N.T."/>
            <person name="Danchin E.G.J."/>
            <person name="Klopp C."/>
            <person name="Perfus-Barbeoch L."/>
            <person name="Kozlowski D.K."/>
            <person name="Koutsovoulos G.D."/>
            <person name="Lopez-Roques C."/>
            <person name="Bouchez O."/>
            <person name="Zahm M."/>
            <person name="Besnard G."/>
            <person name="Bellafiore S."/>
        </authorList>
    </citation>
    <scope>NUCLEOTIDE SEQUENCE</scope>
    <source>
        <strain evidence="2">VN-18</strain>
    </source>
</reference>
<dbReference type="EMBL" id="JABEBT010000010">
    <property type="protein sequence ID" value="KAF7638757.1"/>
    <property type="molecule type" value="Genomic_DNA"/>
</dbReference>
<organism evidence="2 3">
    <name type="scientific">Meloidogyne graminicola</name>
    <dbReference type="NCBI Taxonomy" id="189291"/>
    <lineage>
        <taxon>Eukaryota</taxon>
        <taxon>Metazoa</taxon>
        <taxon>Ecdysozoa</taxon>
        <taxon>Nematoda</taxon>
        <taxon>Chromadorea</taxon>
        <taxon>Rhabditida</taxon>
        <taxon>Tylenchina</taxon>
        <taxon>Tylenchomorpha</taxon>
        <taxon>Tylenchoidea</taxon>
        <taxon>Meloidogynidae</taxon>
        <taxon>Meloidogyninae</taxon>
        <taxon>Meloidogyne</taxon>
    </lineage>
</organism>
<dbReference type="Gene3D" id="1.20.1640.10">
    <property type="entry name" value="Multidrug efflux transporter AcrB transmembrane domain"/>
    <property type="match status" value="1"/>
</dbReference>
<dbReference type="GO" id="GO:0005886">
    <property type="term" value="C:plasma membrane"/>
    <property type="evidence" value="ECO:0007669"/>
    <property type="project" value="TreeGrafter"/>
</dbReference>
<feature type="transmembrane region" description="Helical" evidence="1">
    <location>
        <begin position="140"/>
        <end position="162"/>
    </location>
</feature>
<gene>
    <name evidence="2" type="ORF">Mgra_00001838</name>
</gene>
<dbReference type="AlphaFoldDB" id="A0A8S9ZYP6"/>
<keyword evidence="1" id="KW-0472">Membrane</keyword>
<name>A0A8S9ZYP6_9BILA</name>
<protein>
    <recommendedName>
        <fullName evidence="4">SSD domain-containing protein</fullName>
    </recommendedName>
</protein>
<feature type="transmembrane region" description="Helical" evidence="1">
    <location>
        <begin position="101"/>
        <end position="134"/>
    </location>
</feature>
<evidence type="ECO:0000256" key="1">
    <source>
        <dbReference type="SAM" id="Phobius"/>
    </source>
</evidence>
<feature type="transmembrane region" description="Helical" evidence="1">
    <location>
        <begin position="58"/>
        <end position="80"/>
    </location>
</feature>
<keyword evidence="1" id="KW-1133">Transmembrane helix</keyword>
<dbReference type="GO" id="GO:0018996">
    <property type="term" value="P:molting cycle, collagen and cuticulin-based cuticle"/>
    <property type="evidence" value="ECO:0007669"/>
    <property type="project" value="TreeGrafter"/>
</dbReference>
<dbReference type="GO" id="GO:0006897">
    <property type="term" value="P:endocytosis"/>
    <property type="evidence" value="ECO:0007669"/>
    <property type="project" value="TreeGrafter"/>
</dbReference>
<comment type="caution">
    <text evidence="2">The sequence shown here is derived from an EMBL/GenBank/DDBJ whole genome shotgun (WGS) entry which is preliminary data.</text>
</comment>
<dbReference type="InterPro" id="IPR051697">
    <property type="entry name" value="Patched_domain-protein"/>
</dbReference>
<dbReference type="GO" id="GO:0030659">
    <property type="term" value="C:cytoplasmic vesicle membrane"/>
    <property type="evidence" value="ECO:0007669"/>
    <property type="project" value="TreeGrafter"/>
</dbReference>
<dbReference type="SUPFAM" id="SSF82866">
    <property type="entry name" value="Multidrug efflux transporter AcrB transmembrane domain"/>
    <property type="match status" value="1"/>
</dbReference>
<dbReference type="Proteomes" id="UP000605970">
    <property type="component" value="Unassembled WGS sequence"/>
</dbReference>
<dbReference type="PANTHER" id="PTHR10796">
    <property type="entry name" value="PATCHED-RELATED"/>
    <property type="match status" value="1"/>
</dbReference>
<evidence type="ECO:0000313" key="2">
    <source>
        <dbReference type="EMBL" id="KAF7638757.1"/>
    </source>
</evidence>
<evidence type="ECO:0000313" key="3">
    <source>
        <dbReference type="Proteomes" id="UP000605970"/>
    </source>
</evidence>